<dbReference type="InterPro" id="IPR005194">
    <property type="entry name" value="Glyco_hydro_65_C"/>
</dbReference>
<evidence type="ECO:0000256" key="1">
    <source>
        <dbReference type="ARBA" id="ARBA00006768"/>
    </source>
</evidence>
<dbReference type="GO" id="GO:0005975">
    <property type="term" value="P:carbohydrate metabolic process"/>
    <property type="evidence" value="ECO:0007669"/>
    <property type="project" value="InterPro"/>
</dbReference>
<keyword evidence="2" id="KW-0328">Glycosyltransferase</keyword>
<gene>
    <name evidence="9" type="ORF">IV50_GL000875</name>
</gene>
<feature type="binding site" evidence="5">
    <location>
        <begin position="604"/>
        <end position="605"/>
    </location>
    <ligand>
        <name>substrate</name>
    </ligand>
</feature>
<evidence type="ECO:0000256" key="5">
    <source>
        <dbReference type="PIRSR" id="PIRSR036289-51"/>
    </source>
</evidence>
<evidence type="ECO:0000313" key="10">
    <source>
        <dbReference type="Proteomes" id="UP000051992"/>
    </source>
</evidence>
<evidence type="ECO:0000259" key="7">
    <source>
        <dbReference type="Pfam" id="PF03633"/>
    </source>
</evidence>
<dbReference type="InterPro" id="IPR037018">
    <property type="entry name" value="GH65_N"/>
</dbReference>
<dbReference type="EMBL" id="JQBM01000002">
    <property type="protein sequence ID" value="KRN46594.1"/>
    <property type="molecule type" value="Genomic_DNA"/>
</dbReference>
<dbReference type="Pfam" id="PF03632">
    <property type="entry name" value="Glyco_hydro_65m"/>
    <property type="match status" value="1"/>
</dbReference>
<comment type="caution">
    <text evidence="9">The sequence shown here is derived from an EMBL/GenBank/DDBJ whole genome shotgun (WGS) entry which is preliminary data.</text>
</comment>
<keyword evidence="3" id="KW-0808">Transferase</keyword>
<evidence type="ECO:0000259" key="6">
    <source>
        <dbReference type="Pfam" id="PF03632"/>
    </source>
</evidence>
<dbReference type="InterPro" id="IPR017045">
    <property type="entry name" value="Malt_Pase/Glycosyl_Hdrlase"/>
</dbReference>
<feature type="domain" description="Glycoside hydrolase family 65 N-terminal" evidence="8">
    <location>
        <begin position="18"/>
        <end position="255"/>
    </location>
</feature>
<organism evidence="9 10">
    <name type="scientific">Weissella viridescens</name>
    <name type="common">Lactobacillus viridescens</name>
    <dbReference type="NCBI Taxonomy" id="1629"/>
    <lineage>
        <taxon>Bacteria</taxon>
        <taxon>Bacillati</taxon>
        <taxon>Bacillota</taxon>
        <taxon>Bacilli</taxon>
        <taxon>Lactobacillales</taxon>
        <taxon>Lactobacillaceae</taxon>
        <taxon>Weissella</taxon>
    </lineage>
</organism>
<feature type="active site" description="Proton donor" evidence="4">
    <location>
        <position position="485"/>
    </location>
</feature>
<dbReference type="OrthoDB" id="9758855at2"/>
<accession>A0A0R2H0Y3</accession>
<feature type="binding site" evidence="5">
    <location>
        <begin position="347"/>
        <end position="348"/>
    </location>
    <ligand>
        <name>substrate</name>
    </ligand>
</feature>
<dbReference type="GO" id="GO:0030246">
    <property type="term" value="F:carbohydrate binding"/>
    <property type="evidence" value="ECO:0007669"/>
    <property type="project" value="InterPro"/>
</dbReference>
<dbReference type="RefSeq" id="WP_057745590.1">
    <property type="nucleotide sequence ID" value="NZ_JQBM01000002.1"/>
</dbReference>
<proteinExistence type="inferred from homology"/>
<dbReference type="AlphaFoldDB" id="A0A0R2H0Y3"/>
<evidence type="ECO:0000256" key="2">
    <source>
        <dbReference type="ARBA" id="ARBA00022676"/>
    </source>
</evidence>
<dbReference type="Pfam" id="PF03636">
    <property type="entry name" value="Glyco_hydro_65N"/>
    <property type="match status" value="1"/>
</dbReference>
<evidence type="ECO:0000256" key="3">
    <source>
        <dbReference type="ARBA" id="ARBA00022679"/>
    </source>
</evidence>
<feature type="domain" description="Glycoside hydrolase family 65 C-terminal" evidence="7">
    <location>
        <begin position="719"/>
        <end position="772"/>
    </location>
</feature>
<evidence type="ECO:0000256" key="4">
    <source>
        <dbReference type="PIRSR" id="PIRSR036289-50"/>
    </source>
</evidence>
<dbReference type="InterPro" id="IPR005195">
    <property type="entry name" value="Glyco_hydro_65_M"/>
</dbReference>
<dbReference type="GO" id="GO:0016757">
    <property type="term" value="F:glycosyltransferase activity"/>
    <property type="evidence" value="ECO:0007669"/>
    <property type="project" value="UniProtKB-KW"/>
</dbReference>
<evidence type="ECO:0000313" key="9">
    <source>
        <dbReference type="EMBL" id="KRN46594.1"/>
    </source>
</evidence>
<dbReference type="InterPro" id="IPR012341">
    <property type="entry name" value="6hp_glycosidase-like_sf"/>
</dbReference>
<dbReference type="PIRSF" id="PIRSF036289">
    <property type="entry name" value="Glycosyl_hydrolase_malt_phosph"/>
    <property type="match status" value="1"/>
</dbReference>
<dbReference type="SUPFAM" id="SSF74650">
    <property type="entry name" value="Galactose mutarotase-like"/>
    <property type="match status" value="1"/>
</dbReference>
<name>A0A0R2H0Y3_WEIVI</name>
<dbReference type="Pfam" id="PF03633">
    <property type="entry name" value="Glyco_hydro_65C"/>
    <property type="match status" value="1"/>
</dbReference>
<dbReference type="InterPro" id="IPR008928">
    <property type="entry name" value="6-hairpin_glycosidase_sf"/>
</dbReference>
<feature type="domain" description="Glycoside hydrolase family 65 central catalytic" evidence="6">
    <location>
        <begin position="309"/>
        <end position="704"/>
    </location>
</feature>
<dbReference type="PANTHER" id="PTHR11051:SF8">
    <property type="entry name" value="PROTEIN-GLUCOSYLGALACTOSYLHYDROXYLYSINE GLUCOSIDASE"/>
    <property type="match status" value="1"/>
</dbReference>
<dbReference type="Proteomes" id="UP000051992">
    <property type="component" value="Unassembled WGS sequence"/>
</dbReference>
<reference evidence="9 10" key="1">
    <citation type="journal article" date="2015" name="Genome Announc.">
        <title>Expanding the biotechnology potential of lactobacilli through comparative genomics of 213 strains and associated genera.</title>
        <authorList>
            <person name="Sun Z."/>
            <person name="Harris H.M."/>
            <person name="McCann A."/>
            <person name="Guo C."/>
            <person name="Argimon S."/>
            <person name="Zhang W."/>
            <person name="Yang X."/>
            <person name="Jeffery I.B."/>
            <person name="Cooney J.C."/>
            <person name="Kagawa T.F."/>
            <person name="Liu W."/>
            <person name="Song Y."/>
            <person name="Salvetti E."/>
            <person name="Wrobel A."/>
            <person name="Rasinkangas P."/>
            <person name="Parkhill J."/>
            <person name="Rea M.C."/>
            <person name="O'Sullivan O."/>
            <person name="Ritari J."/>
            <person name="Douillard F.P."/>
            <person name="Paul Ross R."/>
            <person name="Yang R."/>
            <person name="Briner A.E."/>
            <person name="Felis G.E."/>
            <person name="de Vos W.M."/>
            <person name="Barrangou R."/>
            <person name="Klaenhammer T.R."/>
            <person name="Caufield P.W."/>
            <person name="Cui Y."/>
            <person name="Zhang H."/>
            <person name="O'Toole P.W."/>
        </authorList>
    </citation>
    <scope>NUCLEOTIDE SEQUENCE [LARGE SCALE GENOMIC DNA]</scope>
    <source>
        <strain evidence="9 10">DSM 20410</strain>
    </source>
</reference>
<keyword evidence="10" id="KW-1185">Reference proteome</keyword>
<dbReference type="InterPro" id="IPR005196">
    <property type="entry name" value="Glyco_hydro_65_N"/>
</dbReference>
<dbReference type="Gene3D" id="2.60.420.10">
    <property type="entry name" value="Maltose phosphorylase, domain 3"/>
    <property type="match status" value="1"/>
</dbReference>
<comment type="similarity">
    <text evidence="1">Belongs to the glycosyl hydrolase 65 family.</text>
</comment>
<dbReference type="Gene3D" id="1.50.10.10">
    <property type="match status" value="1"/>
</dbReference>
<dbReference type="PATRIC" id="fig|1629.5.peg.883"/>
<sequence>MNHANWELAYHDVTQAAKSYGEEALLALGNGYLGWRGAPVWSTFSDNHYPALYVAGVFNQTKTPVADRIVVNEDLVNLPNSQLIQTWINNQALDEHNVTSRESHLSFKTGELFETFTFEIAEGPVTIKTTKLVDPIDWHQIGLTFELEAGFPAQVTLRSVIDGSVTNQNVKRYRDFDAQEFDVSDIDAANRQVYVQTRQSGIRIGIGAETHVSQQNKLVAGLVEATENQLVEHYETDLLPNVPICLTKTISIVTTQEESQPITDALAELMAETNFDLIRKHSTAYWNDIWQTSDIEVVADDSRLQQLIRLNIFHLRQAAQSKANAQLDASVGSRGLTGEGYRGHIFWDELFLVPYYAANDPKAARALIQYRIQRLAGAQANAEKEGEAGAMYPWQSGLYGDEQAQVIHLNTVDQSWIPDNSRLQRHVSLAIAYDLWVYTRMTGDVSLLQNGGLTMVLEIAKFWLNKVTKANDGRYDLAGVMGPDEFHEAYPGATAAGVQNNAYTNVMLAWLLNWIQELQTALPAFEAIAASANFDDKLLQRVIAVMHGLRLERNDAGVFAQYEGYFDLKELDFTAYAEKYGDIHRVDRILKAEGKSPDDYQVAKQADSLMLFYNFDAELVANLIEQLGYQLEPDWLAVNQSYYLARTVHGSTTSRPVFAGIDVTLGLLDEAEKLLAYAIRSDVDDIQGGTTAEGIHTGVIGETLAVIQNRFAGVNLMSDIPEITPKLPAAWQSVHFKQQYQGIVLDIIETHDWISVTADEQLQISVDGETYTITDGEPLVVTLGE</sequence>
<dbReference type="Gene3D" id="2.70.98.40">
    <property type="entry name" value="Glycoside hydrolase, family 65, N-terminal domain"/>
    <property type="match status" value="1"/>
</dbReference>
<dbReference type="SUPFAM" id="SSF48208">
    <property type="entry name" value="Six-hairpin glycosidases"/>
    <property type="match status" value="1"/>
</dbReference>
<dbReference type="PANTHER" id="PTHR11051">
    <property type="entry name" value="GLYCOSYL HYDROLASE-RELATED"/>
    <property type="match status" value="1"/>
</dbReference>
<protein>
    <submittedName>
        <fullName evidence="9">Trehalose 6-phosphate phosphorylase</fullName>
    </submittedName>
</protein>
<dbReference type="GO" id="GO:0004553">
    <property type="term" value="F:hydrolase activity, hydrolyzing O-glycosyl compounds"/>
    <property type="evidence" value="ECO:0007669"/>
    <property type="project" value="TreeGrafter"/>
</dbReference>
<dbReference type="InterPro" id="IPR011013">
    <property type="entry name" value="Gal_mutarotase_sf_dom"/>
</dbReference>
<evidence type="ECO:0000259" key="8">
    <source>
        <dbReference type="Pfam" id="PF03636"/>
    </source>
</evidence>